<feature type="transmembrane region" description="Helical" evidence="8">
    <location>
        <begin position="268"/>
        <end position="292"/>
    </location>
</feature>
<evidence type="ECO:0000256" key="2">
    <source>
        <dbReference type="ARBA" id="ARBA00007998"/>
    </source>
</evidence>
<protein>
    <submittedName>
        <fullName evidence="9">Endospore germination permease</fullName>
    </submittedName>
</protein>
<feature type="transmembrane region" description="Helical" evidence="8">
    <location>
        <begin position="333"/>
        <end position="356"/>
    </location>
</feature>
<gene>
    <name evidence="9" type="ORF">IDH45_31345</name>
</gene>
<keyword evidence="6 8" id="KW-1133">Transmembrane helix</keyword>
<dbReference type="AlphaFoldDB" id="A0A927CF77"/>
<keyword evidence="3" id="KW-0813">Transport</keyword>
<dbReference type="InterPro" id="IPR004761">
    <property type="entry name" value="Spore_GerAB"/>
</dbReference>
<evidence type="ECO:0000256" key="7">
    <source>
        <dbReference type="ARBA" id="ARBA00023136"/>
    </source>
</evidence>
<keyword evidence="7 8" id="KW-0472">Membrane</keyword>
<dbReference type="PANTHER" id="PTHR34975:SF2">
    <property type="entry name" value="SPORE GERMINATION PROTEIN A2"/>
    <property type="match status" value="1"/>
</dbReference>
<reference evidence="9" key="1">
    <citation type="submission" date="2020-09" db="EMBL/GenBank/DDBJ databases">
        <title>A novel bacterium of genus Paenibacillus, isolated from South China Sea.</title>
        <authorList>
            <person name="Huang H."/>
            <person name="Mo K."/>
            <person name="Hu Y."/>
        </authorList>
    </citation>
    <scope>NUCLEOTIDE SEQUENCE</scope>
    <source>
        <strain evidence="9">IB182363</strain>
    </source>
</reference>
<sequence>MERGIVTARQFAMLVVLFVIGDTILYLPAKIVQESQQNAWLSGLFGIAAGLVIVSVYGVLAGWYPRQHLLEMYGSAFGKLAGQALGWAAVLFFTLDSGIVLWQVGDFMVTHIMPETPIQSFLILFMAVVVWGYRLGLGTIVRSAEIFFYLVIFLFVVLIVLLIPEVEPKRLLPVFDKGANPVLRGGVLLVGYYCEAFILMMLLPAVRSRRPIGGAYRIGMLTGSSVLAVTILTCLLVLGAPVTGLQLFTSFVLAKKISIADFLERIEVFMASLWFLTLFVKLFLCFYAAVLGTTRLLKLKDDRVLSLPFALLTVVSSFVIVPTSIYFNQFIQHTWWAFSATFGLLIPVAMLGSAWVRSLSPVKK</sequence>
<comment type="subcellular location">
    <subcellularLocation>
        <location evidence="1">Membrane</location>
        <topology evidence="1">Multi-pass membrane protein</topology>
    </subcellularLocation>
</comment>
<dbReference type="GO" id="GO:0009847">
    <property type="term" value="P:spore germination"/>
    <property type="evidence" value="ECO:0007669"/>
    <property type="project" value="InterPro"/>
</dbReference>
<evidence type="ECO:0000313" key="9">
    <source>
        <dbReference type="EMBL" id="MBD2866475.1"/>
    </source>
</evidence>
<comment type="similarity">
    <text evidence="2">Belongs to the amino acid-polyamine-organocation (APC) superfamily. Spore germination protein (SGP) (TC 2.A.3.9) family.</text>
</comment>
<feature type="transmembrane region" description="Helical" evidence="8">
    <location>
        <begin position="226"/>
        <end position="248"/>
    </location>
</feature>
<dbReference type="GO" id="GO:0016020">
    <property type="term" value="C:membrane"/>
    <property type="evidence" value="ECO:0007669"/>
    <property type="project" value="UniProtKB-SubCell"/>
</dbReference>
<dbReference type="Gene3D" id="1.20.1740.10">
    <property type="entry name" value="Amino acid/polyamine transporter I"/>
    <property type="match status" value="1"/>
</dbReference>
<evidence type="ECO:0000256" key="8">
    <source>
        <dbReference type="SAM" id="Phobius"/>
    </source>
</evidence>
<evidence type="ECO:0000256" key="1">
    <source>
        <dbReference type="ARBA" id="ARBA00004141"/>
    </source>
</evidence>
<dbReference type="Pfam" id="PF03845">
    <property type="entry name" value="Spore_permease"/>
    <property type="match status" value="1"/>
</dbReference>
<dbReference type="EMBL" id="JACXJA010000060">
    <property type="protein sequence ID" value="MBD2866475.1"/>
    <property type="molecule type" value="Genomic_DNA"/>
</dbReference>
<accession>A0A927CF77</accession>
<keyword evidence="5 8" id="KW-0812">Transmembrane</keyword>
<evidence type="ECO:0000256" key="4">
    <source>
        <dbReference type="ARBA" id="ARBA00022544"/>
    </source>
</evidence>
<keyword evidence="10" id="KW-1185">Reference proteome</keyword>
<organism evidence="9 10">
    <name type="scientific">Paenibacillus oceani</name>
    <dbReference type="NCBI Taxonomy" id="2772510"/>
    <lineage>
        <taxon>Bacteria</taxon>
        <taxon>Bacillati</taxon>
        <taxon>Bacillota</taxon>
        <taxon>Bacilli</taxon>
        <taxon>Bacillales</taxon>
        <taxon>Paenibacillaceae</taxon>
        <taxon>Paenibacillus</taxon>
    </lineage>
</organism>
<keyword evidence="4" id="KW-0309">Germination</keyword>
<proteinExistence type="inferred from homology"/>
<feature type="transmembrane region" description="Helical" evidence="8">
    <location>
        <begin position="116"/>
        <end position="134"/>
    </location>
</feature>
<feature type="transmembrane region" description="Helical" evidence="8">
    <location>
        <begin position="146"/>
        <end position="163"/>
    </location>
</feature>
<feature type="transmembrane region" description="Helical" evidence="8">
    <location>
        <begin position="41"/>
        <end position="64"/>
    </location>
</feature>
<feature type="transmembrane region" description="Helical" evidence="8">
    <location>
        <begin position="304"/>
        <end position="327"/>
    </location>
</feature>
<feature type="transmembrane region" description="Helical" evidence="8">
    <location>
        <begin position="12"/>
        <end position="29"/>
    </location>
</feature>
<name>A0A927CF77_9BACL</name>
<feature type="transmembrane region" description="Helical" evidence="8">
    <location>
        <begin position="183"/>
        <end position="206"/>
    </location>
</feature>
<evidence type="ECO:0000256" key="6">
    <source>
        <dbReference type="ARBA" id="ARBA00022989"/>
    </source>
</evidence>
<comment type="caution">
    <text evidence="9">The sequence shown here is derived from an EMBL/GenBank/DDBJ whole genome shotgun (WGS) entry which is preliminary data.</text>
</comment>
<dbReference type="PANTHER" id="PTHR34975">
    <property type="entry name" value="SPORE GERMINATION PROTEIN A2"/>
    <property type="match status" value="1"/>
</dbReference>
<feature type="transmembrane region" description="Helical" evidence="8">
    <location>
        <begin position="84"/>
        <end position="104"/>
    </location>
</feature>
<evidence type="ECO:0000313" key="10">
    <source>
        <dbReference type="Proteomes" id="UP000639396"/>
    </source>
</evidence>
<evidence type="ECO:0000256" key="5">
    <source>
        <dbReference type="ARBA" id="ARBA00022692"/>
    </source>
</evidence>
<dbReference type="NCBIfam" id="TIGR00912">
    <property type="entry name" value="2A0309"/>
    <property type="match status" value="1"/>
</dbReference>
<evidence type="ECO:0000256" key="3">
    <source>
        <dbReference type="ARBA" id="ARBA00022448"/>
    </source>
</evidence>
<dbReference type="Proteomes" id="UP000639396">
    <property type="component" value="Unassembled WGS sequence"/>
</dbReference>
<dbReference type="RefSeq" id="WP_190932093.1">
    <property type="nucleotide sequence ID" value="NZ_JACXJA010000060.1"/>
</dbReference>